<organism evidence="7 8">
    <name type="scientific">Hansschlegelia quercus</name>
    <dbReference type="NCBI Taxonomy" id="2528245"/>
    <lineage>
        <taxon>Bacteria</taxon>
        <taxon>Pseudomonadati</taxon>
        <taxon>Pseudomonadota</taxon>
        <taxon>Alphaproteobacteria</taxon>
        <taxon>Hyphomicrobiales</taxon>
        <taxon>Methylopilaceae</taxon>
        <taxon>Hansschlegelia</taxon>
    </lineage>
</organism>
<comment type="caution">
    <text evidence="7">The sequence shown here is derived from an EMBL/GenBank/DDBJ whole genome shotgun (WGS) entry which is preliminary data.</text>
</comment>
<keyword evidence="8" id="KW-1185">Reference proteome</keyword>
<dbReference type="PRINTS" id="PR00035">
    <property type="entry name" value="HTHGNTR"/>
</dbReference>
<dbReference type="InterPro" id="IPR015424">
    <property type="entry name" value="PyrdxlP-dep_Trfase"/>
</dbReference>
<dbReference type="SMART" id="SM00345">
    <property type="entry name" value="HTH_GNTR"/>
    <property type="match status" value="1"/>
</dbReference>
<dbReference type="GO" id="GO:0030170">
    <property type="term" value="F:pyridoxal phosphate binding"/>
    <property type="evidence" value="ECO:0007669"/>
    <property type="project" value="InterPro"/>
</dbReference>
<sequence>MEIEHLEVLVLRSTNSARSHGAKTGLGKKPLISWRHGQTRFWGLRLVASPSLDGANLTGSGSRLDLTLSLDPRSSRSLQAQIFDQVRQLILDRQLQAGMALPPSRLLAERFGISRNTALIAYERLAAEGYVEARGTAGVFVTSIPPDGLILIQNGSRAETNGPIPEPSSEPLLCFAGAPGGGSDRPALDFWVGRSDPAAFPLRIWRRIVNRLLASETSYLTDYCDPAGLPDLRKAIAGHLGRARGMTVTDDQIIVTAGGQDALNLVVNLLQSHTKQLCIENPCYLGASMLFSSTSLEIRPIPVDEDGVRTDRLPTARGSLLYVTPSHQFPTGVMMTLPRRLALLKWAEETDSFIVEDDYDSDFRYDGPPLTSLAGLDRGRRVFYAGTFSKSVGAGLRIGFAVTPRMMWDDARFLKARMSNGQSWLEQAALAAFINEGHFDRHLRKLRQVYKARRDSLVAALRANFENPRISGADSGLHLIWRLPPGFPAAREIQTRARDIGLGVYALSSGAAFDFNGDAPDDALVLGYSSLDERQIGSAIAKLRVMLVAKTSPISAASAAG</sequence>
<evidence type="ECO:0000313" key="7">
    <source>
        <dbReference type="EMBL" id="TBN52480.1"/>
    </source>
</evidence>
<dbReference type="GO" id="GO:0008483">
    <property type="term" value="F:transaminase activity"/>
    <property type="evidence" value="ECO:0007669"/>
    <property type="project" value="UniProtKB-KW"/>
</dbReference>
<evidence type="ECO:0000256" key="5">
    <source>
        <dbReference type="ARBA" id="ARBA00023163"/>
    </source>
</evidence>
<protein>
    <submittedName>
        <fullName evidence="7">PLP-dependent aminotransferase family protein</fullName>
    </submittedName>
</protein>
<dbReference type="SUPFAM" id="SSF53383">
    <property type="entry name" value="PLP-dependent transferases"/>
    <property type="match status" value="1"/>
</dbReference>
<dbReference type="GO" id="GO:0003677">
    <property type="term" value="F:DNA binding"/>
    <property type="evidence" value="ECO:0007669"/>
    <property type="project" value="UniProtKB-KW"/>
</dbReference>
<keyword evidence="2" id="KW-0663">Pyridoxal phosphate</keyword>
<dbReference type="InterPro" id="IPR051446">
    <property type="entry name" value="HTH_trans_reg/aminotransferase"/>
</dbReference>
<dbReference type="InterPro" id="IPR004839">
    <property type="entry name" value="Aminotransferase_I/II_large"/>
</dbReference>
<dbReference type="InterPro" id="IPR036388">
    <property type="entry name" value="WH-like_DNA-bd_sf"/>
</dbReference>
<accession>A0A4Q9GND9</accession>
<dbReference type="Gene3D" id="1.10.10.10">
    <property type="entry name" value="Winged helix-like DNA-binding domain superfamily/Winged helix DNA-binding domain"/>
    <property type="match status" value="1"/>
</dbReference>
<evidence type="ECO:0000256" key="3">
    <source>
        <dbReference type="ARBA" id="ARBA00023015"/>
    </source>
</evidence>
<dbReference type="InterPro" id="IPR036390">
    <property type="entry name" value="WH_DNA-bd_sf"/>
</dbReference>
<keyword evidence="7" id="KW-0032">Aminotransferase</keyword>
<dbReference type="Gene3D" id="3.40.640.10">
    <property type="entry name" value="Type I PLP-dependent aspartate aminotransferase-like (Major domain)"/>
    <property type="match status" value="1"/>
</dbReference>
<dbReference type="OrthoDB" id="9808770at2"/>
<dbReference type="PANTHER" id="PTHR46577:SF1">
    <property type="entry name" value="HTH-TYPE TRANSCRIPTIONAL REGULATORY PROTEIN GABR"/>
    <property type="match status" value="1"/>
</dbReference>
<keyword evidence="7" id="KW-0808">Transferase</keyword>
<dbReference type="CDD" id="cd07377">
    <property type="entry name" value="WHTH_GntR"/>
    <property type="match status" value="1"/>
</dbReference>
<name>A0A4Q9GND9_9HYPH</name>
<dbReference type="CDD" id="cd00609">
    <property type="entry name" value="AAT_like"/>
    <property type="match status" value="1"/>
</dbReference>
<dbReference type="GO" id="GO:0003700">
    <property type="term" value="F:DNA-binding transcription factor activity"/>
    <property type="evidence" value="ECO:0007669"/>
    <property type="project" value="InterPro"/>
</dbReference>
<evidence type="ECO:0000256" key="4">
    <source>
        <dbReference type="ARBA" id="ARBA00023125"/>
    </source>
</evidence>
<keyword evidence="3" id="KW-0805">Transcription regulation</keyword>
<proteinExistence type="inferred from homology"/>
<keyword evidence="5" id="KW-0804">Transcription</keyword>
<feature type="domain" description="HTH gntR-type" evidence="6">
    <location>
        <begin position="76"/>
        <end position="144"/>
    </location>
</feature>
<dbReference type="AlphaFoldDB" id="A0A4Q9GND9"/>
<dbReference type="Pfam" id="PF00392">
    <property type="entry name" value="GntR"/>
    <property type="match status" value="1"/>
</dbReference>
<gene>
    <name evidence="7" type="ORF">EYR15_11645</name>
</gene>
<dbReference type="InterPro" id="IPR000524">
    <property type="entry name" value="Tscrpt_reg_HTH_GntR"/>
</dbReference>
<dbReference type="Pfam" id="PF00155">
    <property type="entry name" value="Aminotran_1_2"/>
    <property type="match status" value="1"/>
</dbReference>
<dbReference type="EMBL" id="SIUB01000005">
    <property type="protein sequence ID" value="TBN52480.1"/>
    <property type="molecule type" value="Genomic_DNA"/>
</dbReference>
<dbReference type="InterPro" id="IPR015421">
    <property type="entry name" value="PyrdxlP-dep_Trfase_major"/>
</dbReference>
<dbReference type="PANTHER" id="PTHR46577">
    <property type="entry name" value="HTH-TYPE TRANSCRIPTIONAL REGULATORY PROTEIN GABR"/>
    <property type="match status" value="1"/>
</dbReference>
<evidence type="ECO:0000259" key="6">
    <source>
        <dbReference type="PROSITE" id="PS50949"/>
    </source>
</evidence>
<evidence type="ECO:0000313" key="8">
    <source>
        <dbReference type="Proteomes" id="UP000291613"/>
    </source>
</evidence>
<evidence type="ECO:0000256" key="1">
    <source>
        <dbReference type="ARBA" id="ARBA00005384"/>
    </source>
</evidence>
<reference evidence="7 8" key="1">
    <citation type="submission" date="2019-02" db="EMBL/GenBank/DDBJ databases">
        <title>Hansschlegelia quercus sp. nov., a novel methylotrophic bacterium from buds of oak (Quercus robur L.).</title>
        <authorList>
            <person name="Agafonova N.V."/>
            <person name="Kaparullina E.N."/>
            <person name="Grouzdev D.S."/>
            <person name="Doronina N.V."/>
        </authorList>
    </citation>
    <scope>NUCLEOTIDE SEQUENCE [LARGE SCALE GENOMIC DNA]</scope>
    <source>
        <strain evidence="7 8">Dub</strain>
    </source>
</reference>
<dbReference type="PROSITE" id="PS50949">
    <property type="entry name" value="HTH_GNTR"/>
    <property type="match status" value="1"/>
</dbReference>
<dbReference type="SUPFAM" id="SSF46785">
    <property type="entry name" value="Winged helix' DNA-binding domain"/>
    <property type="match status" value="1"/>
</dbReference>
<comment type="similarity">
    <text evidence="1">In the C-terminal section; belongs to the class-I pyridoxal-phosphate-dependent aminotransferase family.</text>
</comment>
<dbReference type="Proteomes" id="UP000291613">
    <property type="component" value="Unassembled WGS sequence"/>
</dbReference>
<evidence type="ECO:0000256" key="2">
    <source>
        <dbReference type="ARBA" id="ARBA00022898"/>
    </source>
</evidence>
<keyword evidence="4" id="KW-0238">DNA-binding</keyword>